<dbReference type="AlphaFoldDB" id="A0A0C3J623"/>
<dbReference type="Proteomes" id="UP000054217">
    <property type="component" value="Unassembled WGS sequence"/>
</dbReference>
<feature type="region of interest" description="Disordered" evidence="1">
    <location>
        <begin position="111"/>
        <end position="137"/>
    </location>
</feature>
<reference evidence="2 3" key="1">
    <citation type="submission" date="2014-04" db="EMBL/GenBank/DDBJ databases">
        <authorList>
            <consortium name="DOE Joint Genome Institute"/>
            <person name="Kuo A."/>
            <person name="Kohler A."/>
            <person name="Costa M.D."/>
            <person name="Nagy L.G."/>
            <person name="Floudas D."/>
            <person name="Copeland A."/>
            <person name="Barry K.W."/>
            <person name="Cichocki N."/>
            <person name="Veneault-Fourrey C."/>
            <person name="LaButti K."/>
            <person name="Lindquist E.A."/>
            <person name="Lipzen A."/>
            <person name="Lundell T."/>
            <person name="Morin E."/>
            <person name="Murat C."/>
            <person name="Sun H."/>
            <person name="Tunlid A."/>
            <person name="Henrissat B."/>
            <person name="Grigoriev I.V."/>
            <person name="Hibbett D.S."/>
            <person name="Martin F."/>
            <person name="Nordberg H.P."/>
            <person name="Cantor M.N."/>
            <person name="Hua S.X."/>
        </authorList>
    </citation>
    <scope>NUCLEOTIDE SEQUENCE [LARGE SCALE GENOMIC DNA]</scope>
    <source>
        <strain evidence="2 3">Marx 270</strain>
    </source>
</reference>
<evidence type="ECO:0008006" key="4">
    <source>
        <dbReference type="Google" id="ProtNLM"/>
    </source>
</evidence>
<dbReference type="PANTHER" id="PTHR35871:SF1">
    <property type="entry name" value="CXC1-LIKE CYSTEINE CLUSTER ASSOCIATED WITH KDZ TRANSPOSASES DOMAIN-CONTAINING PROTEIN"/>
    <property type="match status" value="1"/>
</dbReference>
<reference evidence="3" key="2">
    <citation type="submission" date="2015-01" db="EMBL/GenBank/DDBJ databases">
        <title>Evolutionary Origins and Diversification of the Mycorrhizal Mutualists.</title>
        <authorList>
            <consortium name="DOE Joint Genome Institute"/>
            <consortium name="Mycorrhizal Genomics Consortium"/>
            <person name="Kohler A."/>
            <person name="Kuo A."/>
            <person name="Nagy L.G."/>
            <person name="Floudas D."/>
            <person name="Copeland A."/>
            <person name="Barry K.W."/>
            <person name="Cichocki N."/>
            <person name="Veneault-Fourrey C."/>
            <person name="LaButti K."/>
            <person name="Lindquist E.A."/>
            <person name="Lipzen A."/>
            <person name="Lundell T."/>
            <person name="Morin E."/>
            <person name="Murat C."/>
            <person name="Riley R."/>
            <person name="Ohm R."/>
            <person name="Sun H."/>
            <person name="Tunlid A."/>
            <person name="Henrissat B."/>
            <person name="Grigoriev I.V."/>
            <person name="Hibbett D.S."/>
            <person name="Martin F."/>
        </authorList>
    </citation>
    <scope>NUCLEOTIDE SEQUENCE [LARGE SCALE GENOMIC DNA]</scope>
    <source>
        <strain evidence="3">Marx 270</strain>
    </source>
</reference>
<gene>
    <name evidence="2" type="ORF">M404DRAFT_171693</name>
</gene>
<dbReference type="OrthoDB" id="6511194at2759"/>
<dbReference type="PANTHER" id="PTHR35871">
    <property type="entry name" value="EXPRESSED PROTEIN"/>
    <property type="match status" value="1"/>
</dbReference>
<dbReference type="HOGENOM" id="CLU_1598487_0_0_1"/>
<accession>A0A0C3J623</accession>
<evidence type="ECO:0000313" key="3">
    <source>
        <dbReference type="Proteomes" id="UP000054217"/>
    </source>
</evidence>
<protein>
    <recommendedName>
        <fullName evidence="4">DDE-1 domain-containing protein</fullName>
    </recommendedName>
</protein>
<evidence type="ECO:0000313" key="2">
    <source>
        <dbReference type="EMBL" id="KIN93166.1"/>
    </source>
</evidence>
<name>A0A0C3J623_PISTI</name>
<feature type="compositionally biased region" description="Polar residues" evidence="1">
    <location>
        <begin position="124"/>
        <end position="133"/>
    </location>
</feature>
<keyword evidence="3" id="KW-1185">Reference proteome</keyword>
<organism evidence="2 3">
    <name type="scientific">Pisolithus tinctorius Marx 270</name>
    <dbReference type="NCBI Taxonomy" id="870435"/>
    <lineage>
        <taxon>Eukaryota</taxon>
        <taxon>Fungi</taxon>
        <taxon>Dikarya</taxon>
        <taxon>Basidiomycota</taxon>
        <taxon>Agaricomycotina</taxon>
        <taxon>Agaricomycetes</taxon>
        <taxon>Agaricomycetidae</taxon>
        <taxon>Boletales</taxon>
        <taxon>Sclerodermatineae</taxon>
        <taxon>Pisolithaceae</taxon>
        <taxon>Pisolithus</taxon>
    </lineage>
</organism>
<dbReference type="EMBL" id="KN832208">
    <property type="protein sequence ID" value="KIN93166.1"/>
    <property type="molecule type" value="Genomic_DNA"/>
</dbReference>
<evidence type="ECO:0000256" key="1">
    <source>
        <dbReference type="SAM" id="MobiDB-lite"/>
    </source>
</evidence>
<proteinExistence type="predicted"/>
<dbReference type="InParanoid" id="A0A0C3J623"/>
<sequence length="167" mass="18861">MVQFDGPELTKIEPDLRPCERRLKVYYHNECSFHANDNTNSAWIIKDARKIIYPGANGDAWWTHDNLLTQMQYAIQIHEEVCGPGVQALFIFDNSSAHATLPPDALRAFDMNKSNGGKQRKQQDTTIPHSNPDPTKWGLLQRMTTPTGEPKGLQAVLEERGFDLTGL</sequence>
<feature type="non-terminal residue" evidence="2">
    <location>
        <position position="167"/>
    </location>
</feature>